<evidence type="ECO:0000259" key="4">
    <source>
        <dbReference type="SMART" id="SM01255"/>
    </source>
</evidence>
<dbReference type="Pfam" id="PF03790">
    <property type="entry name" value="KNOX1"/>
    <property type="match status" value="1"/>
</dbReference>
<dbReference type="PANTHER" id="PTHR48452:SF1">
    <property type="entry name" value="FUSED COMPOUND LEAF 1"/>
    <property type="match status" value="1"/>
</dbReference>
<dbReference type="EMBL" id="CAJVSB020000122">
    <property type="protein sequence ID" value="CAH2041822.1"/>
    <property type="molecule type" value="Genomic_DNA"/>
</dbReference>
<evidence type="ECO:0000259" key="5">
    <source>
        <dbReference type="SMART" id="SM01256"/>
    </source>
</evidence>
<dbReference type="GO" id="GO:0005634">
    <property type="term" value="C:nucleus"/>
    <property type="evidence" value="ECO:0007669"/>
    <property type="project" value="UniProtKB-SubCell"/>
</dbReference>
<feature type="domain" description="KNOX2" evidence="5">
    <location>
        <begin position="150"/>
        <end position="217"/>
    </location>
</feature>
<dbReference type="SMART" id="SM01255">
    <property type="entry name" value="KNOX1"/>
    <property type="match status" value="1"/>
</dbReference>
<dbReference type="InterPro" id="IPR005541">
    <property type="entry name" value="KNOX2"/>
</dbReference>
<keyword evidence="7" id="KW-1185">Reference proteome</keyword>
<comment type="caution">
    <text evidence="6">The sequence shown here is derived from an EMBL/GenBank/DDBJ whole genome shotgun (WGS) entry which is preliminary data.</text>
</comment>
<evidence type="ECO:0000256" key="3">
    <source>
        <dbReference type="SAM" id="MobiDB-lite"/>
    </source>
</evidence>
<dbReference type="GO" id="GO:0003677">
    <property type="term" value="F:DNA binding"/>
    <property type="evidence" value="ECO:0007669"/>
    <property type="project" value="InterPro"/>
</dbReference>
<evidence type="ECO:0000313" key="7">
    <source>
        <dbReference type="Proteomes" id="UP000836841"/>
    </source>
</evidence>
<organism evidence="6 7">
    <name type="scientific">Thlaspi arvense</name>
    <name type="common">Field penny-cress</name>
    <dbReference type="NCBI Taxonomy" id="13288"/>
    <lineage>
        <taxon>Eukaryota</taxon>
        <taxon>Viridiplantae</taxon>
        <taxon>Streptophyta</taxon>
        <taxon>Embryophyta</taxon>
        <taxon>Tracheophyta</taxon>
        <taxon>Spermatophyta</taxon>
        <taxon>Magnoliopsida</taxon>
        <taxon>eudicotyledons</taxon>
        <taxon>Gunneridae</taxon>
        <taxon>Pentapetalae</taxon>
        <taxon>rosids</taxon>
        <taxon>malvids</taxon>
        <taxon>Brassicales</taxon>
        <taxon>Brassicaceae</taxon>
        <taxon>Thlaspideae</taxon>
        <taxon>Thlaspi</taxon>
    </lineage>
</organism>
<evidence type="ECO:0000313" key="6">
    <source>
        <dbReference type="EMBL" id="CAH2041822.1"/>
    </source>
</evidence>
<accession>A0AAU9RK23</accession>
<dbReference type="SMART" id="SM01256">
    <property type="entry name" value="KNOX2"/>
    <property type="match status" value="1"/>
</dbReference>
<name>A0AAU9RK23_THLAR</name>
<evidence type="ECO:0000256" key="2">
    <source>
        <dbReference type="ARBA" id="ARBA00023242"/>
    </source>
</evidence>
<evidence type="ECO:0000256" key="1">
    <source>
        <dbReference type="ARBA" id="ARBA00004123"/>
    </source>
</evidence>
<feature type="region of interest" description="Disordered" evidence="3">
    <location>
        <begin position="140"/>
        <end position="160"/>
    </location>
</feature>
<feature type="domain" description="KNOX1" evidence="4">
    <location>
        <begin position="97"/>
        <end position="141"/>
    </location>
</feature>
<protein>
    <submittedName>
        <fullName evidence="6">Uncharacterized protein</fullName>
    </submittedName>
</protein>
<dbReference type="Pfam" id="PF03791">
    <property type="entry name" value="KNOX2"/>
    <property type="match status" value="1"/>
</dbReference>
<dbReference type="PANTHER" id="PTHR48452">
    <property type="entry name" value="FUSED COMPOUND LEAF 1"/>
    <property type="match status" value="1"/>
</dbReference>
<reference evidence="6 7" key="1">
    <citation type="submission" date="2022-03" db="EMBL/GenBank/DDBJ databases">
        <authorList>
            <person name="Nunn A."/>
            <person name="Chopra R."/>
            <person name="Nunn A."/>
            <person name="Contreras Garrido A."/>
        </authorList>
    </citation>
    <scope>NUCLEOTIDE SEQUENCE [LARGE SCALE GENOMIC DNA]</scope>
</reference>
<dbReference type="InterPro" id="IPR005540">
    <property type="entry name" value="KNOX1"/>
</dbReference>
<proteinExistence type="predicted"/>
<dbReference type="AlphaFoldDB" id="A0AAU9RK23"/>
<dbReference type="Proteomes" id="UP000836841">
    <property type="component" value="Unassembled WGS sequence"/>
</dbReference>
<comment type="subcellular location">
    <subcellularLocation>
        <location evidence="1">Nucleus</location>
    </subcellularLocation>
</comment>
<keyword evidence="2" id="KW-0539">Nucleus</keyword>
<gene>
    <name evidence="6" type="ORF">TAV2_LOCUS4527</name>
</gene>
<sequence length="269" mass="30289">MEDYSHISEASGSRSFLYGTPALSASAASVTVYGSRGSSGSNPTQMPVSGFINLQASECYSGSPMVKAEGGTLSSHHVQRFHQYHQEGNEEGWSDVEAIKAKIMAHPHYSNLLEAYMDCQKVGAPPEVVARLTAVRQEFEARQRGSMASRDASTSRDPELDQFMCKSPSVATEPENSNLQEAYYDMLVKYREELTRPLQEATEFMRRVETQLNTLNNGPVSIFPSGNYYFLSSHYGCRRERHRVSRHTLQFYPSWIMRLEEFSSGHKQC</sequence>